<dbReference type="SMART" id="SM00225">
    <property type="entry name" value="BTB"/>
    <property type="match status" value="1"/>
</dbReference>
<evidence type="ECO:0000256" key="3">
    <source>
        <dbReference type="ARBA" id="ARBA00022441"/>
    </source>
</evidence>
<name>A0ABM3JSV0_BACDO</name>
<evidence type="ECO:0000256" key="1">
    <source>
        <dbReference type="ARBA" id="ARBA00004906"/>
    </source>
</evidence>
<protein>
    <recommendedName>
        <fullName evidence="2">Kelch-like protein diablo</fullName>
    </recommendedName>
</protein>
<dbReference type="SUPFAM" id="SSF54695">
    <property type="entry name" value="POZ domain"/>
    <property type="match status" value="1"/>
</dbReference>
<dbReference type="InterPro" id="IPR011333">
    <property type="entry name" value="SKP1/BTB/POZ_sf"/>
</dbReference>
<dbReference type="PIRSF" id="PIRSF037037">
    <property type="entry name" value="Kelch-like_protein_gigaxonin"/>
    <property type="match status" value="1"/>
</dbReference>
<dbReference type="InterPro" id="IPR017096">
    <property type="entry name" value="BTB-kelch_protein"/>
</dbReference>
<dbReference type="InterPro" id="IPR006652">
    <property type="entry name" value="Kelch_1"/>
</dbReference>
<dbReference type="InterPro" id="IPR000210">
    <property type="entry name" value="BTB/POZ_dom"/>
</dbReference>
<dbReference type="GeneID" id="105232234"/>
<dbReference type="InterPro" id="IPR015915">
    <property type="entry name" value="Kelch-typ_b-propeller"/>
</dbReference>
<evidence type="ECO:0000256" key="7">
    <source>
        <dbReference type="ARBA" id="ARBA00043912"/>
    </source>
</evidence>
<dbReference type="SUPFAM" id="SSF117281">
    <property type="entry name" value="Kelch motif"/>
    <property type="match status" value="1"/>
</dbReference>
<keyword evidence="4" id="KW-0677">Repeat</keyword>
<comment type="pathway">
    <text evidence="1">Protein modification; protein ubiquitination.</text>
</comment>
<gene>
    <name evidence="10" type="primary">LOC105232234</name>
</gene>
<dbReference type="Gene3D" id="3.30.710.10">
    <property type="entry name" value="Potassium Channel Kv1.1, Chain A"/>
    <property type="match status" value="1"/>
</dbReference>
<accession>A0ABM3JSV0</accession>
<dbReference type="Pfam" id="PF00651">
    <property type="entry name" value="BTB"/>
    <property type="match status" value="1"/>
</dbReference>
<dbReference type="SMART" id="SM00875">
    <property type="entry name" value="BACK"/>
    <property type="match status" value="1"/>
</dbReference>
<dbReference type="PANTHER" id="PTHR24412:SF489">
    <property type="entry name" value="RING FINGER DOMAIN AND KELCH REPEAT-CONTAINING PROTEIN DDB_G0271372"/>
    <property type="match status" value="1"/>
</dbReference>
<evidence type="ECO:0000313" key="10">
    <source>
        <dbReference type="RefSeq" id="XP_049312318.1"/>
    </source>
</evidence>
<dbReference type="Pfam" id="PF01344">
    <property type="entry name" value="Kelch_1"/>
    <property type="match status" value="2"/>
</dbReference>
<evidence type="ECO:0000256" key="5">
    <source>
        <dbReference type="ARBA" id="ARBA00022786"/>
    </source>
</evidence>
<dbReference type="Gene3D" id="1.25.40.420">
    <property type="match status" value="1"/>
</dbReference>
<dbReference type="Gene3D" id="2.120.10.80">
    <property type="entry name" value="Kelch-type beta propeller"/>
    <property type="match status" value="2"/>
</dbReference>
<dbReference type="PROSITE" id="PS50097">
    <property type="entry name" value="BTB"/>
    <property type="match status" value="1"/>
</dbReference>
<sequence length="584" mass="65377">MASSSTQTLALQTDSSALNCFKEKLMAKIFSFYDEQSLIDVTFKVSNPTALVPAHRLILAAASPYFENLFNGDQGNNPVILINDIDSDIFERLITFCYTGQALITANNVGAMVKAAIVLQLDDALSSCVDYLMTQSDEYTLHDAYMLERETQSELLKQKFIEYEIQNFMEISQSDEFLNFDVERLKYILESDNLNITYEEDAYDAINRWFNYDVSARQEQLPLLLACLRLPQFSMDFLLTHIEPLPAGDPLAFKPLSEVRTPAARTPFPRRSGLRKVLSTGRNSAATTNTTIPTKKYKRFPKPSELSAGNCVKTLLAFCSGTNPKLLQYNKVEDKWQEYASIKCDHICYRTILKDDNVLFIGGNKSGVTSNIIRSWNIWKKAWQHLNLPAMKQARSSHCVVELDGKIYAIGGFGNNKILQSVERYTACDGWEYVHSLIVGREGAGAVTFGGKIYIMGGYSDGEELKSVECYNSDSNTWTPCADTILHHSLPGVAAHNGHIYVLSNIGIERYDPQQDTWSQICSLEVGRGLIACVSLDNKLWAIGGTTQTGGKAEFNDCWVERCSLPTNDVYNCFVVPESLLSSK</sequence>
<dbReference type="InterPro" id="IPR011705">
    <property type="entry name" value="BACK"/>
</dbReference>
<dbReference type="SMART" id="SM00612">
    <property type="entry name" value="Kelch"/>
    <property type="match status" value="4"/>
</dbReference>
<keyword evidence="5" id="KW-0833">Ubl conjugation pathway</keyword>
<keyword evidence="9" id="KW-1185">Reference proteome</keyword>
<evidence type="ECO:0000256" key="2">
    <source>
        <dbReference type="ARBA" id="ARBA00013699"/>
    </source>
</evidence>
<dbReference type="Proteomes" id="UP001652620">
    <property type="component" value="Chromosome 4"/>
</dbReference>
<organism evidence="9 10">
    <name type="scientific">Bactrocera dorsalis</name>
    <name type="common">Oriental fruit fly</name>
    <name type="synonym">Dacus dorsalis</name>
    <dbReference type="NCBI Taxonomy" id="27457"/>
    <lineage>
        <taxon>Eukaryota</taxon>
        <taxon>Metazoa</taxon>
        <taxon>Ecdysozoa</taxon>
        <taxon>Arthropoda</taxon>
        <taxon>Hexapoda</taxon>
        <taxon>Insecta</taxon>
        <taxon>Pterygota</taxon>
        <taxon>Neoptera</taxon>
        <taxon>Endopterygota</taxon>
        <taxon>Diptera</taxon>
        <taxon>Brachycera</taxon>
        <taxon>Muscomorpha</taxon>
        <taxon>Tephritoidea</taxon>
        <taxon>Tephritidae</taxon>
        <taxon>Bactrocera</taxon>
        <taxon>Bactrocera</taxon>
    </lineage>
</organism>
<dbReference type="Pfam" id="PF07707">
    <property type="entry name" value="BACK"/>
    <property type="match status" value="1"/>
</dbReference>
<keyword evidence="6" id="KW-0009">Actin-binding</keyword>
<reference evidence="10" key="1">
    <citation type="submission" date="2025-08" db="UniProtKB">
        <authorList>
            <consortium name="RefSeq"/>
        </authorList>
    </citation>
    <scope>IDENTIFICATION</scope>
    <source>
        <tissue evidence="10">Adult</tissue>
    </source>
</reference>
<comment type="function">
    <text evidence="7">Probable substrate-specific adapter of an E3 ubiquitin-protein ligase complex which mediates the ubiquitination and subsequent proteasomal degradation of target proteins. May have a role in synapse differentiation and growth.</text>
</comment>
<proteinExistence type="predicted"/>
<feature type="domain" description="BTB" evidence="8">
    <location>
        <begin position="39"/>
        <end position="106"/>
    </location>
</feature>
<keyword evidence="3" id="KW-0880">Kelch repeat</keyword>
<evidence type="ECO:0000256" key="4">
    <source>
        <dbReference type="ARBA" id="ARBA00022737"/>
    </source>
</evidence>
<evidence type="ECO:0000313" key="9">
    <source>
        <dbReference type="Proteomes" id="UP001652620"/>
    </source>
</evidence>
<dbReference type="PANTHER" id="PTHR24412">
    <property type="entry name" value="KELCH PROTEIN"/>
    <property type="match status" value="1"/>
</dbReference>
<evidence type="ECO:0000259" key="8">
    <source>
        <dbReference type="PROSITE" id="PS50097"/>
    </source>
</evidence>
<evidence type="ECO:0000256" key="6">
    <source>
        <dbReference type="ARBA" id="ARBA00023203"/>
    </source>
</evidence>
<dbReference type="RefSeq" id="XP_049312318.1">
    <property type="nucleotide sequence ID" value="XM_049456361.1"/>
</dbReference>